<proteinExistence type="inferred from homology"/>
<dbReference type="Proteomes" id="UP000045782">
    <property type="component" value="Unassembled WGS sequence"/>
</dbReference>
<dbReference type="NCBIfam" id="TIGR00027">
    <property type="entry name" value="mthyl_TIGR00027"/>
    <property type="match status" value="1"/>
</dbReference>
<keyword evidence="5 6" id="KW-0949">S-adenosyl-L-methionine</keyword>
<dbReference type="SUPFAM" id="SSF53335">
    <property type="entry name" value="S-adenosyl-L-methionine-dependent methyltransferases"/>
    <property type="match status" value="1"/>
</dbReference>
<dbReference type="InterPro" id="IPR007213">
    <property type="entry name" value="Ppm1/Ppm2/Tcmp"/>
</dbReference>
<sequence>MTGTTTARSDDDSWDIASSVGATAVMVAAARAAETRSATPLIHDPFAQLLVERAGSGAWSVIASDGLRQQLAELDPDADRVMQYAVDYQAVRTRFFDGFFERAARAGITQVVILAAGLDSRAYRLDWPADTTVYEIDQPLVLQYKRQTLDAHDVRSACLRREVPVDLRQDWPAALQREGFDVAEPTAWLAEGLLMYLPTEAQDRLFELIVDQSAPGSRIAVEAVGPDNDKRQEFRSKMRAHFDRARKLAGMDGESLDVGSLMYHDENRTDVPQWLAGRGWTVRAIPAEVEMAEAGRPGYIEEDLRGNTLIEAELKG</sequence>
<evidence type="ECO:0000313" key="8">
    <source>
        <dbReference type="Proteomes" id="UP000045782"/>
    </source>
</evidence>
<dbReference type="InterPro" id="IPR011610">
    <property type="entry name" value="SAM_mthyl_Trfase_ML2640-like"/>
</dbReference>
<keyword evidence="4 7" id="KW-0808">Transferase</keyword>
<comment type="similarity">
    <text evidence="2 6">Belongs to the UPF0677 family.</text>
</comment>
<reference evidence="7 8" key="1">
    <citation type="submission" date="2015-03" db="EMBL/GenBank/DDBJ databases">
        <authorList>
            <person name="Murphy D."/>
        </authorList>
    </citation>
    <scope>NUCLEOTIDE SEQUENCE [LARGE SCALE GENOMIC DNA]</scope>
    <source>
        <strain evidence="7 8">PAP088</strain>
    </source>
</reference>
<gene>
    <name evidence="7" type="ORF">ERS075579_01908</name>
</gene>
<evidence type="ECO:0000256" key="1">
    <source>
        <dbReference type="ARBA" id="ARBA00003907"/>
    </source>
</evidence>
<comment type="function">
    <text evidence="1 6">Exhibits S-adenosyl-L-methionine-dependent methyltransferase activity.</text>
</comment>
<dbReference type="PANTHER" id="PTHR43619:SF2">
    <property type="entry name" value="S-ADENOSYL-L-METHIONINE-DEPENDENT METHYLTRANSFERASES SUPERFAMILY PROTEIN"/>
    <property type="match status" value="1"/>
</dbReference>
<evidence type="ECO:0000256" key="2">
    <source>
        <dbReference type="ARBA" id="ARBA00008138"/>
    </source>
</evidence>
<evidence type="ECO:0000256" key="3">
    <source>
        <dbReference type="ARBA" id="ARBA00022603"/>
    </source>
</evidence>
<dbReference type="RefSeq" id="WP_016893385.1">
    <property type="nucleotide sequence ID" value="NZ_CSWP01000003.1"/>
</dbReference>
<evidence type="ECO:0000256" key="5">
    <source>
        <dbReference type="ARBA" id="ARBA00022691"/>
    </source>
</evidence>
<dbReference type="GO" id="GO:0008168">
    <property type="term" value="F:methyltransferase activity"/>
    <property type="evidence" value="ECO:0007669"/>
    <property type="project" value="UniProtKB-UniRule"/>
</dbReference>
<accession>A0A0U0ZLA7</accession>
<evidence type="ECO:0000256" key="6">
    <source>
        <dbReference type="RuleBase" id="RU362030"/>
    </source>
</evidence>
<dbReference type="GO" id="GO:0032259">
    <property type="term" value="P:methylation"/>
    <property type="evidence" value="ECO:0007669"/>
    <property type="project" value="UniProtKB-KW"/>
</dbReference>
<keyword evidence="3 6" id="KW-0489">Methyltransferase</keyword>
<evidence type="ECO:0000256" key="4">
    <source>
        <dbReference type="ARBA" id="ARBA00022679"/>
    </source>
</evidence>
<organism evidence="7 8">
    <name type="scientific">Mycobacteroides abscessus</name>
    <dbReference type="NCBI Taxonomy" id="36809"/>
    <lineage>
        <taxon>Bacteria</taxon>
        <taxon>Bacillati</taxon>
        <taxon>Actinomycetota</taxon>
        <taxon>Actinomycetes</taxon>
        <taxon>Mycobacteriales</taxon>
        <taxon>Mycobacteriaceae</taxon>
        <taxon>Mycobacteroides</taxon>
    </lineage>
</organism>
<protein>
    <recommendedName>
        <fullName evidence="6">S-adenosyl-L-methionine-dependent methyltransferase</fullName>
        <ecNumber evidence="6">2.1.1.-</ecNumber>
    </recommendedName>
</protein>
<name>A0A0U0ZLA7_9MYCO</name>
<dbReference type="InterPro" id="IPR029063">
    <property type="entry name" value="SAM-dependent_MTases_sf"/>
</dbReference>
<dbReference type="Gene3D" id="3.40.50.150">
    <property type="entry name" value="Vaccinia Virus protein VP39"/>
    <property type="match status" value="1"/>
</dbReference>
<dbReference type="EMBL" id="CSWP01000003">
    <property type="protein sequence ID" value="CPV47647.1"/>
    <property type="molecule type" value="Genomic_DNA"/>
</dbReference>
<dbReference type="EC" id="2.1.1.-" evidence="6"/>
<dbReference type="Pfam" id="PF04072">
    <property type="entry name" value="LCM"/>
    <property type="match status" value="1"/>
</dbReference>
<dbReference type="AlphaFoldDB" id="A0A0U0ZLA7"/>
<dbReference type="PANTHER" id="PTHR43619">
    <property type="entry name" value="S-ADENOSYL-L-METHIONINE-DEPENDENT METHYLTRANSFERASE YKTD-RELATED"/>
    <property type="match status" value="1"/>
</dbReference>
<evidence type="ECO:0000313" key="7">
    <source>
        <dbReference type="EMBL" id="CPV47647.1"/>
    </source>
</evidence>